<dbReference type="EMBL" id="VJWA01000002">
    <property type="protein sequence ID" value="TRW14885.1"/>
    <property type="molecule type" value="Genomic_DNA"/>
</dbReference>
<evidence type="ECO:0000259" key="2">
    <source>
        <dbReference type="PROSITE" id="PS50828"/>
    </source>
</evidence>
<feature type="domain" description="Smr" evidence="2">
    <location>
        <begin position="84"/>
        <end position="172"/>
    </location>
</feature>
<proteinExistence type="predicted"/>
<feature type="region of interest" description="Disordered" evidence="1">
    <location>
        <begin position="23"/>
        <end position="57"/>
    </location>
</feature>
<organism evidence="3 4">
    <name type="scientific">Glacieibacterium frigidum</name>
    <dbReference type="NCBI Taxonomy" id="2593303"/>
    <lineage>
        <taxon>Bacteria</taxon>
        <taxon>Pseudomonadati</taxon>
        <taxon>Pseudomonadota</taxon>
        <taxon>Alphaproteobacteria</taxon>
        <taxon>Sphingomonadales</taxon>
        <taxon>Sphingosinicellaceae</taxon>
        <taxon>Glacieibacterium</taxon>
    </lineage>
</organism>
<evidence type="ECO:0000256" key="1">
    <source>
        <dbReference type="SAM" id="MobiDB-lite"/>
    </source>
</evidence>
<accession>A0A552U9J9</accession>
<reference evidence="3 4" key="1">
    <citation type="submission" date="2019-07" db="EMBL/GenBank/DDBJ databases">
        <title>Novel species isolated from glacier.</title>
        <authorList>
            <person name="Liu Q."/>
            <person name="Xin Y.-H."/>
        </authorList>
    </citation>
    <scope>NUCLEOTIDE SEQUENCE [LARGE SCALE GENOMIC DNA]</scope>
    <source>
        <strain evidence="3 4">LB1R16</strain>
    </source>
</reference>
<dbReference type="Gene3D" id="3.30.1370.110">
    <property type="match status" value="1"/>
</dbReference>
<comment type="caution">
    <text evidence="3">The sequence shown here is derived from an EMBL/GenBank/DDBJ whole genome shotgun (WGS) entry which is preliminary data.</text>
</comment>
<dbReference type="InterPro" id="IPR002625">
    <property type="entry name" value="Smr_dom"/>
</dbReference>
<gene>
    <name evidence="3" type="ORF">FMM06_14540</name>
</gene>
<dbReference type="PROSITE" id="PS50828">
    <property type="entry name" value="SMR"/>
    <property type="match status" value="1"/>
</dbReference>
<dbReference type="PANTHER" id="PTHR35562:SF2">
    <property type="entry name" value="DNA ENDONUCLEASE SMRA-RELATED"/>
    <property type="match status" value="1"/>
</dbReference>
<dbReference type="OrthoDB" id="7165597at2"/>
<keyword evidence="4" id="KW-1185">Reference proteome</keyword>
<dbReference type="Pfam" id="PF01713">
    <property type="entry name" value="Smr"/>
    <property type="match status" value="1"/>
</dbReference>
<name>A0A552U9J9_9SPHN</name>
<dbReference type="Proteomes" id="UP000317894">
    <property type="component" value="Unassembled WGS sequence"/>
</dbReference>
<dbReference type="PANTHER" id="PTHR35562">
    <property type="entry name" value="DNA ENDONUCLEASE SMRA-RELATED"/>
    <property type="match status" value="1"/>
</dbReference>
<evidence type="ECO:0000313" key="3">
    <source>
        <dbReference type="EMBL" id="TRW14885.1"/>
    </source>
</evidence>
<evidence type="ECO:0000313" key="4">
    <source>
        <dbReference type="Proteomes" id="UP000317894"/>
    </source>
</evidence>
<sequence length="174" mass="19100">MTRRLGADETALWSHVAASIRPLKGNTRPPLAPLPPRIAEKPPSLPPPPKRAKAADRVSPAAATLDGGWDRTIMKGRLRPDMTVDLHGYTRDRAHALLKRCIEDAAISGARVLLVITGKGAREDDDSDRPRGVIRAALRGWLEHGDLRPWIAALRPAHPRHGGGGAWYVILRRR</sequence>
<protein>
    <submittedName>
        <fullName evidence="3">Smr/MutS family protein</fullName>
    </submittedName>
</protein>
<dbReference type="RefSeq" id="WP_144335055.1">
    <property type="nucleotide sequence ID" value="NZ_VJWA01000002.1"/>
</dbReference>
<dbReference type="SUPFAM" id="SSF160443">
    <property type="entry name" value="SMR domain-like"/>
    <property type="match status" value="1"/>
</dbReference>
<dbReference type="InterPro" id="IPR036063">
    <property type="entry name" value="Smr_dom_sf"/>
</dbReference>
<dbReference type="AlphaFoldDB" id="A0A552U9J9"/>